<feature type="repeat" description="ANK" evidence="3">
    <location>
        <begin position="79"/>
        <end position="111"/>
    </location>
</feature>
<dbReference type="PRINTS" id="PR01415">
    <property type="entry name" value="ANKYRIN"/>
</dbReference>
<feature type="repeat" description="ANK" evidence="3">
    <location>
        <begin position="147"/>
        <end position="179"/>
    </location>
</feature>
<keyword evidence="1" id="KW-0677">Repeat</keyword>
<dbReference type="PROSITE" id="PS50088">
    <property type="entry name" value="ANK_REPEAT"/>
    <property type="match status" value="5"/>
</dbReference>
<evidence type="ECO:0000313" key="4">
    <source>
        <dbReference type="EMBL" id="CAI8033716.1"/>
    </source>
</evidence>
<evidence type="ECO:0000313" key="5">
    <source>
        <dbReference type="Proteomes" id="UP001174909"/>
    </source>
</evidence>
<keyword evidence="5" id="KW-1185">Reference proteome</keyword>
<comment type="caution">
    <text evidence="4">The sequence shown here is derived from an EMBL/GenBank/DDBJ whole genome shotgun (WGS) entry which is preliminary data.</text>
</comment>
<protein>
    <submittedName>
        <fullName evidence="4">E3 ubiquitin-protein ligase mind-bomb</fullName>
    </submittedName>
</protein>
<evidence type="ECO:0000256" key="1">
    <source>
        <dbReference type="ARBA" id="ARBA00022737"/>
    </source>
</evidence>
<evidence type="ECO:0000256" key="2">
    <source>
        <dbReference type="ARBA" id="ARBA00023043"/>
    </source>
</evidence>
<dbReference type="SUPFAM" id="SSF48403">
    <property type="entry name" value="Ankyrin repeat"/>
    <property type="match status" value="1"/>
</dbReference>
<proteinExistence type="predicted"/>
<accession>A0AA35WYW6</accession>
<dbReference type="AlphaFoldDB" id="A0AA35WYW6"/>
<feature type="repeat" description="ANK" evidence="3">
    <location>
        <begin position="249"/>
        <end position="281"/>
    </location>
</feature>
<dbReference type="EMBL" id="CASHTH010002686">
    <property type="protein sequence ID" value="CAI8033716.1"/>
    <property type="molecule type" value="Genomic_DNA"/>
</dbReference>
<dbReference type="SMART" id="SM00248">
    <property type="entry name" value="ANK"/>
    <property type="match status" value="7"/>
</dbReference>
<reference evidence="4" key="1">
    <citation type="submission" date="2023-03" db="EMBL/GenBank/DDBJ databases">
        <authorList>
            <person name="Steffen K."/>
            <person name="Cardenas P."/>
        </authorList>
    </citation>
    <scope>NUCLEOTIDE SEQUENCE</scope>
</reference>
<dbReference type="InterPro" id="IPR036770">
    <property type="entry name" value="Ankyrin_rpt-contain_sf"/>
</dbReference>
<dbReference type="Pfam" id="PF12796">
    <property type="entry name" value="Ank_2"/>
    <property type="match status" value="3"/>
</dbReference>
<dbReference type="PROSITE" id="PS50297">
    <property type="entry name" value="ANK_REP_REGION"/>
    <property type="match status" value="3"/>
</dbReference>
<feature type="repeat" description="ANK" evidence="3">
    <location>
        <begin position="215"/>
        <end position="247"/>
    </location>
</feature>
<dbReference type="InterPro" id="IPR051165">
    <property type="entry name" value="Multifunctional_ANK_Repeat"/>
</dbReference>
<organism evidence="4 5">
    <name type="scientific">Geodia barretti</name>
    <name type="common">Barrett's horny sponge</name>
    <dbReference type="NCBI Taxonomy" id="519541"/>
    <lineage>
        <taxon>Eukaryota</taxon>
        <taxon>Metazoa</taxon>
        <taxon>Porifera</taxon>
        <taxon>Demospongiae</taxon>
        <taxon>Heteroscleromorpha</taxon>
        <taxon>Tetractinellida</taxon>
        <taxon>Astrophorina</taxon>
        <taxon>Geodiidae</taxon>
        <taxon>Geodia</taxon>
    </lineage>
</organism>
<dbReference type="PANTHER" id="PTHR24123">
    <property type="entry name" value="ANKYRIN REPEAT-CONTAINING"/>
    <property type="match status" value="1"/>
</dbReference>
<dbReference type="PANTHER" id="PTHR24123:SF33">
    <property type="entry name" value="PROTEIN HOS4"/>
    <property type="match status" value="1"/>
</dbReference>
<keyword evidence="2 3" id="KW-0040">ANK repeat</keyword>
<gene>
    <name evidence="4" type="ORF">GBAR_LOCUS19016</name>
</gene>
<feature type="non-terminal residue" evidence="4">
    <location>
        <position position="1"/>
    </location>
</feature>
<name>A0AA35WYW6_GEOBA</name>
<sequence>MLYIVSNDASICVCHDLQRCVYYIHVCMSCMYVCMYVCVQVNTLEQGKTAVHVAVEESRLKVLEVVLKFKPDLSIMDGDGDAPLHTCAFLNATEAAPILLEAGADVNARNGKRSVTPIMIAGAVGHYELLEIMAAHHSADVNIQDSQGQTALHHVLSSQRTRAIPILLSAGANLTLLNSNFFTPLMEAAGHGSLPGVEDIVRQRPDLMDWQTLADGITPLQLAGIKNRLFIVQYLALSGCDLNRKSGQHLRTALHATVIEGYAAVIECLVGFGCDISCKDSDGNTALHIVFVNKSAQPLSDYTPQMNKV</sequence>
<dbReference type="InterPro" id="IPR002110">
    <property type="entry name" value="Ankyrin_rpt"/>
</dbReference>
<dbReference type="Gene3D" id="1.25.40.20">
    <property type="entry name" value="Ankyrin repeat-containing domain"/>
    <property type="match status" value="2"/>
</dbReference>
<dbReference type="Proteomes" id="UP001174909">
    <property type="component" value="Unassembled WGS sequence"/>
</dbReference>
<feature type="repeat" description="ANK" evidence="3">
    <location>
        <begin position="46"/>
        <end position="78"/>
    </location>
</feature>
<evidence type="ECO:0000256" key="3">
    <source>
        <dbReference type="PROSITE-ProRule" id="PRU00023"/>
    </source>
</evidence>